<reference evidence="1" key="1">
    <citation type="journal article" date="2017" name="J. Phycol.">
        <title>Analysis of chloroplast genomes and a supermatrix inform reclassification of the Rhodomelaceae (Rhodophyta).</title>
        <authorList>
            <person name="Diaz-Tapia P."/>
            <person name="Maggs C.A."/>
            <person name="West J.A."/>
            <person name="Verbruggen H."/>
        </authorList>
    </citation>
    <scope>NUCLEOTIDE SEQUENCE</scope>
    <source>
        <strain evidence="1">PD508</strain>
    </source>
</reference>
<proteinExistence type="predicted"/>
<dbReference type="Gene3D" id="3.40.1410.10">
    <property type="entry name" value="Chorismate lyase-like"/>
    <property type="match status" value="1"/>
</dbReference>
<dbReference type="SUPFAM" id="SSF64288">
    <property type="entry name" value="Chorismate lyase-like"/>
    <property type="match status" value="1"/>
</dbReference>
<dbReference type="RefSeq" id="YP_009394074.1">
    <property type="nucleotide sequence ID" value="NC_035271.1"/>
</dbReference>
<geneLocation type="chloroplast" evidence="1"/>
<name>A0A1Z1M9I0_RHOCN</name>
<evidence type="ECO:0008006" key="2">
    <source>
        <dbReference type="Google" id="ProtNLM"/>
    </source>
</evidence>
<sequence>MTSYIERFIPICSMQIKSTQYKLNQSRTIPLQLILINEGSYTKTIQYLNNTKTRIKTLQKYCKKLNKVNRKIRYVWLETSIYAKLTFARSLWLLVQNKRLFKSINKTSPIGLSFIENKIDIHKNIHEIYYGYCQNFEKELKFKGPVWGRKYTLYYKNHSSVTIQEIFSPNILRFFH</sequence>
<dbReference type="AlphaFoldDB" id="A0A1Z1M9I0"/>
<keyword evidence="1" id="KW-0150">Chloroplast</keyword>
<gene>
    <name evidence="1" type="primary">ycf21</name>
</gene>
<dbReference type="GeneID" id="33355877"/>
<dbReference type="InterPro" id="IPR028978">
    <property type="entry name" value="Chorismate_lyase_/UTRA_dom_sf"/>
</dbReference>
<keyword evidence="1" id="KW-0934">Plastid</keyword>
<dbReference type="Pfam" id="PF01947">
    <property type="entry name" value="Rv2949c-like"/>
    <property type="match status" value="1"/>
</dbReference>
<protein>
    <recommendedName>
        <fullName evidence="2">Ycf21</fullName>
    </recommendedName>
</protein>
<dbReference type="EMBL" id="MF101424">
    <property type="protein sequence ID" value="ARW62636.1"/>
    <property type="molecule type" value="Genomic_DNA"/>
</dbReference>
<organism evidence="1">
    <name type="scientific">Rhodomela confervoides</name>
    <name type="common">Red alga</name>
    <dbReference type="NCBI Taxonomy" id="35163"/>
    <lineage>
        <taxon>Eukaryota</taxon>
        <taxon>Rhodophyta</taxon>
        <taxon>Florideophyceae</taxon>
        <taxon>Rhodymeniophycidae</taxon>
        <taxon>Ceramiales</taxon>
        <taxon>Rhodomelaceae</taxon>
        <taxon>Rhodomela</taxon>
    </lineage>
</organism>
<accession>A0A1Z1M9I0</accession>
<evidence type="ECO:0000313" key="1">
    <source>
        <dbReference type="EMBL" id="ARW62636.1"/>
    </source>
</evidence>
<dbReference type="InterPro" id="IPR002800">
    <property type="entry name" value="Rv2949c-like"/>
</dbReference>